<sequence>MTIKSLDINYCRPFLDYITKYYRCVFLVKETGQFGHADYDFIKDDMEKNRWGTSAQHIFICLKDSALVMTFHKYEDDDRIIINVANDECLAMFQLENADWYIPR</sequence>
<keyword evidence="2" id="KW-1185">Reference proteome</keyword>
<gene>
    <name evidence="1" type="ordered locus">SAR116_2235</name>
</gene>
<dbReference type="EMBL" id="CP001751">
    <property type="protein sequence ID" value="ADE40478.1"/>
    <property type="molecule type" value="Genomic_DNA"/>
</dbReference>
<dbReference type="AlphaFoldDB" id="D5BP44"/>
<evidence type="ECO:0000313" key="1">
    <source>
        <dbReference type="EMBL" id="ADE40478.1"/>
    </source>
</evidence>
<dbReference type="KEGG" id="apb:SAR116_2235"/>
<protein>
    <submittedName>
        <fullName evidence="1">Uncharacterized protein</fullName>
    </submittedName>
</protein>
<dbReference type="Proteomes" id="UP000007460">
    <property type="component" value="Chromosome"/>
</dbReference>
<dbReference type="STRING" id="488538.SAR116_2235"/>
<reference evidence="1 2" key="1">
    <citation type="journal article" date="2010" name="J. Bacteriol.">
        <title>Complete genome sequence of "Candidatus Puniceispirillum marinum" IMCC1322, a representative of the SAR116 clade in the Alphaproteobacteria.</title>
        <authorList>
            <person name="Oh H.M."/>
            <person name="Kwon K.K."/>
            <person name="Kang I."/>
            <person name="Kang S.G."/>
            <person name="Lee J.H."/>
            <person name="Kim S.J."/>
            <person name="Cho J.C."/>
        </authorList>
    </citation>
    <scope>NUCLEOTIDE SEQUENCE [LARGE SCALE GENOMIC DNA]</scope>
    <source>
        <strain evidence="1 2">IMCC1322</strain>
    </source>
</reference>
<dbReference type="RefSeq" id="WP_013047105.1">
    <property type="nucleotide sequence ID" value="NC_014010.1"/>
</dbReference>
<name>D5BP44_PUNMI</name>
<evidence type="ECO:0000313" key="2">
    <source>
        <dbReference type="Proteomes" id="UP000007460"/>
    </source>
</evidence>
<proteinExistence type="predicted"/>
<accession>D5BP44</accession>
<organism evidence="1 2">
    <name type="scientific">Puniceispirillum marinum (strain IMCC1322)</name>
    <dbReference type="NCBI Taxonomy" id="488538"/>
    <lineage>
        <taxon>Bacteria</taxon>
        <taxon>Pseudomonadati</taxon>
        <taxon>Pseudomonadota</taxon>
        <taxon>Alphaproteobacteria</taxon>
        <taxon>Candidatus Puniceispirillales</taxon>
        <taxon>Candidatus Puniceispirillaceae</taxon>
        <taxon>Candidatus Puniceispirillum</taxon>
    </lineage>
</organism>
<dbReference type="HOGENOM" id="CLU_2247850_0_0_5"/>